<dbReference type="AlphaFoldDB" id="A0AAD7UHR9"/>
<dbReference type="PANTHER" id="PTHR39332">
    <property type="entry name" value="BLL4707 PROTEIN"/>
    <property type="match status" value="1"/>
</dbReference>
<comment type="caution">
    <text evidence="1">The sequence shown here is derived from an EMBL/GenBank/DDBJ whole genome shotgun (WGS) entry which is preliminary data.</text>
</comment>
<evidence type="ECO:0000313" key="2">
    <source>
        <dbReference type="Proteomes" id="UP001230188"/>
    </source>
</evidence>
<dbReference type="EMBL" id="JAQMWT010000304">
    <property type="protein sequence ID" value="KAJ8606001.1"/>
    <property type="molecule type" value="Genomic_DNA"/>
</dbReference>
<dbReference type="PANTHER" id="PTHR39332:SF7">
    <property type="entry name" value="SRPBCC FAMILY PROTEIN"/>
    <property type="match status" value="1"/>
</dbReference>
<reference evidence="1" key="1">
    <citation type="submission" date="2023-01" db="EMBL/GenBank/DDBJ databases">
        <title>Metagenome sequencing of chrysophaentin producing Chrysophaeum taylorii.</title>
        <authorList>
            <person name="Davison J."/>
            <person name="Bewley C."/>
        </authorList>
    </citation>
    <scope>NUCLEOTIDE SEQUENCE</scope>
    <source>
        <strain evidence="1">NIES-1699</strain>
    </source>
</reference>
<accession>A0AAD7UHR9</accession>
<protein>
    <submittedName>
        <fullName evidence="1">Uncharacterized protein</fullName>
    </submittedName>
</protein>
<evidence type="ECO:0000313" key="1">
    <source>
        <dbReference type="EMBL" id="KAJ8606001.1"/>
    </source>
</evidence>
<dbReference type="SUPFAM" id="SSF55961">
    <property type="entry name" value="Bet v1-like"/>
    <property type="match status" value="1"/>
</dbReference>
<dbReference type="Proteomes" id="UP001230188">
    <property type="component" value="Unassembled WGS sequence"/>
</dbReference>
<dbReference type="InterPro" id="IPR023393">
    <property type="entry name" value="START-like_dom_sf"/>
</dbReference>
<dbReference type="Gene3D" id="3.30.530.20">
    <property type="match status" value="1"/>
</dbReference>
<keyword evidence="2" id="KW-1185">Reference proteome</keyword>
<name>A0AAD7UHR9_9STRA</name>
<sequence length="148" mass="16363">MDLNIPCATHVRESTVVHGKLDKVWSLVRGMKFAWNPDVMGAECEATPGVGSTVTYSYADGTKQTVQIVELSDLVHFVTYQVVESRPAISYSSALFKIQLYEVTTADQVFVEWTTDFSNDASAAVIGDSRYKKHEGFKALATYLLETA</sequence>
<gene>
    <name evidence="1" type="ORF">CTAYLR_010126</name>
</gene>
<proteinExistence type="predicted"/>
<organism evidence="1 2">
    <name type="scientific">Chrysophaeum taylorii</name>
    <dbReference type="NCBI Taxonomy" id="2483200"/>
    <lineage>
        <taxon>Eukaryota</taxon>
        <taxon>Sar</taxon>
        <taxon>Stramenopiles</taxon>
        <taxon>Ochrophyta</taxon>
        <taxon>Pelagophyceae</taxon>
        <taxon>Pelagomonadales</taxon>
        <taxon>Pelagomonadaceae</taxon>
        <taxon>Chrysophaeum</taxon>
    </lineage>
</organism>